<dbReference type="InterPro" id="IPR049680">
    <property type="entry name" value="FLVCR1-2_SLC49-like"/>
</dbReference>
<dbReference type="AlphaFoldDB" id="A0A2W5T1V1"/>
<feature type="transmembrane region" description="Helical" evidence="6">
    <location>
        <begin position="381"/>
        <end position="401"/>
    </location>
</feature>
<feature type="transmembrane region" description="Helical" evidence="6">
    <location>
        <begin position="291"/>
        <end position="311"/>
    </location>
</feature>
<dbReference type="Gene3D" id="1.20.1250.20">
    <property type="entry name" value="MFS general substrate transporter like domains"/>
    <property type="match status" value="1"/>
</dbReference>
<dbReference type="InterPro" id="IPR036259">
    <property type="entry name" value="MFS_trans_sf"/>
</dbReference>
<evidence type="ECO:0000256" key="3">
    <source>
        <dbReference type="ARBA" id="ARBA00022989"/>
    </source>
</evidence>
<protein>
    <recommendedName>
        <fullName evidence="7">Major facilitator superfamily (MFS) profile domain-containing protein</fullName>
    </recommendedName>
</protein>
<accession>A0A2W5T1V1</accession>
<proteinExistence type="predicted"/>
<dbReference type="InterPro" id="IPR020846">
    <property type="entry name" value="MFS_dom"/>
</dbReference>
<dbReference type="Pfam" id="PF07690">
    <property type="entry name" value="MFS_1"/>
    <property type="match status" value="1"/>
</dbReference>
<feature type="compositionally biased region" description="Basic and acidic residues" evidence="5">
    <location>
        <begin position="1"/>
        <end position="25"/>
    </location>
</feature>
<feature type="region of interest" description="Disordered" evidence="5">
    <location>
        <begin position="528"/>
        <end position="551"/>
    </location>
</feature>
<dbReference type="Proteomes" id="UP000249061">
    <property type="component" value="Unassembled WGS sequence"/>
</dbReference>
<keyword evidence="4 6" id="KW-0472">Membrane</keyword>
<dbReference type="InterPro" id="IPR011701">
    <property type="entry name" value="MFS"/>
</dbReference>
<dbReference type="PANTHER" id="PTHR10924">
    <property type="entry name" value="MAJOR FACILITATOR SUPERFAMILY PROTEIN-RELATED"/>
    <property type="match status" value="1"/>
</dbReference>
<feature type="compositionally biased region" description="Polar residues" evidence="5">
    <location>
        <begin position="537"/>
        <end position="551"/>
    </location>
</feature>
<dbReference type="GO" id="GO:0022857">
    <property type="term" value="F:transmembrane transporter activity"/>
    <property type="evidence" value="ECO:0007669"/>
    <property type="project" value="InterPro"/>
</dbReference>
<evidence type="ECO:0000256" key="5">
    <source>
        <dbReference type="SAM" id="MobiDB-lite"/>
    </source>
</evidence>
<evidence type="ECO:0000256" key="1">
    <source>
        <dbReference type="ARBA" id="ARBA00004141"/>
    </source>
</evidence>
<feature type="transmembrane region" description="Helical" evidence="6">
    <location>
        <begin position="171"/>
        <end position="191"/>
    </location>
</feature>
<feature type="transmembrane region" description="Helical" evidence="6">
    <location>
        <begin position="354"/>
        <end position="375"/>
    </location>
</feature>
<gene>
    <name evidence="8" type="ORF">DI536_21810</name>
</gene>
<evidence type="ECO:0000256" key="2">
    <source>
        <dbReference type="ARBA" id="ARBA00022692"/>
    </source>
</evidence>
<feature type="transmembrane region" description="Helical" evidence="6">
    <location>
        <begin position="79"/>
        <end position="99"/>
    </location>
</feature>
<evidence type="ECO:0000313" key="8">
    <source>
        <dbReference type="EMBL" id="PZR09579.1"/>
    </source>
</evidence>
<comment type="caution">
    <text evidence="8">The sequence shown here is derived from an EMBL/GenBank/DDBJ whole genome shotgun (WGS) entry which is preliminary data.</text>
</comment>
<organism evidence="8 9">
    <name type="scientific">Archangium gephyra</name>
    <dbReference type="NCBI Taxonomy" id="48"/>
    <lineage>
        <taxon>Bacteria</taxon>
        <taxon>Pseudomonadati</taxon>
        <taxon>Myxococcota</taxon>
        <taxon>Myxococcia</taxon>
        <taxon>Myxococcales</taxon>
        <taxon>Cystobacterineae</taxon>
        <taxon>Archangiaceae</taxon>
        <taxon>Archangium</taxon>
    </lineage>
</organism>
<reference evidence="8 9" key="1">
    <citation type="submission" date="2017-08" db="EMBL/GenBank/DDBJ databases">
        <title>Infants hospitalized years apart are colonized by the same room-sourced microbial strains.</title>
        <authorList>
            <person name="Brooks B."/>
            <person name="Olm M.R."/>
            <person name="Firek B.A."/>
            <person name="Baker R."/>
            <person name="Thomas B.C."/>
            <person name="Morowitz M.J."/>
            <person name="Banfield J.F."/>
        </authorList>
    </citation>
    <scope>NUCLEOTIDE SEQUENCE [LARGE SCALE GENOMIC DNA]</scope>
    <source>
        <strain evidence="8">S2_003_000_R2_14</strain>
    </source>
</reference>
<sequence>MRREDETPFRDQRRQRDGPSREGPRVQRLRHRSFVAPGAHRTSRVERGKLRRRSTLAAESGNRHALTRYSATVLLRWRWVVLAVFSAVNLTIQLLWITYAPVAHQAAAFYGTSELGVGAFAMSYMAAFIPLSIPASWVIDTKGFKFGVGIGAALMLVFGPLRGLAGNNYALAMACTVMLAVAQPFLLNAWTKCAALWFPHRERATAVGVVTLANLVGTGLGMALTPVLLESMPLDRIQWWFGIAAAVSALAFFVFAREKPPSPPEPGEPEARALMLDGLKSALRDASFQKFLFIVFVSMGVFNGMTTWIEGIVRPRGFSAEDAGNLGAVILVGGLVGAIVIAAISDKQRKRRKFIVLGLLIGAPGIAGVAFATTLPWLMTAGVWAGFWLTATVPVGFQYAAELTRPTPEGTSSGLIQLCGQASVVFVYAMDATRTADGAFTPSLIAADAAGAGGNGGQSPRGTHGLSRRETALVRRAVRPRTHEASVVDRSSRHVSALFLGRDRARATRNRSKSLDANRRTAASYAVPFLQDPSRRLAQSVTPRSHSGARS</sequence>
<evidence type="ECO:0000256" key="4">
    <source>
        <dbReference type="ARBA" id="ARBA00023136"/>
    </source>
</evidence>
<name>A0A2W5T1V1_9BACT</name>
<keyword evidence="3 6" id="KW-1133">Transmembrane helix</keyword>
<feature type="region of interest" description="Disordered" evidence="5">
    <location>
        <begin position="1"/>
        <end position="26"/>
    </location>
</feature>
<feature type="transmembrane region" description="Helical" evidence="6">
    <location>
        <begin position="237"/>
        <end position="256"/>
    </location>
</feature>
<keyword evidence="2 6" id="KW-0812">Transmembrane</keyword>
<feature type="region of interest" description="Disordered" evidence="5">
    <location>
        <begin position="451"/>
        <end position="471"/>
    </location>
</feature>
<dbReference type="PANTHER" id="PTHR10924:SF6">
    <property type="entry name" value="SOLUTE CARRIER FAMILY 49 MEMBER A3"/>
    <property type="match status" value="1"/>
</dbReference>
<comment type="subcellular location">
    <subcellularLocation>
        <location evidence="1">Membrane</location>
        <topology evidence="1">Multi-pass membrane protein</topology>
    </subcellularLocation>
</comment>
<evidence type="ECO:0000259" key="7">
    <source>
        <dbReference type="PROSITE" id="PS50850"/>
    </source>
</evidence>
<feature type="transmembrane region" description="Helical" evidence="6">
    <location>
        <begin position="119"/>
        <end position="139"/>
    </location>
</feature>
<dbReference type="EMBL" id="QFQP01000020">
    <property type="protein sequence ID" value="PZR09579.1"/>
    <property type="molecule type" value="Genomic_DNA"/>
</dbReference>
<dbReference type="GO" id="GO:0016020">
    <property type="term" value="C:membrane"/>
    <property type="evidence" value="ECO:0007669"/>
    <property type="project" value="UniProtKB-SubCell"/>
</dbReference>
<dbReference type="PROSITE" id="PS50850">
    <property type="entry name" value="MFS"/>
    <property type="match status" value="1"/>
</dbReference>
<evidence type="ECO:0000313" key="9">
    <source>
        <dbReference type="Proteomes" id="UP000249061"/>
    </source>
</evidence>
<feature type="transmembrane region" description="Helical" evidence="6">
    <location>
        <begin position="203"/>
        <end position="225"/>
    </location>
</feature>
<feature type="transmembrane region" description="Helical" evidence="6">
    <location>
        <begin position="323"/>
        <end position="342"/>
    </location>
</feature>
<feature type="domain" description="Major facilitator superfamily (MFS) profile" evidence="7">
    <location>
        <begin position="79"/>
        <end position="483"/>
    </location>
</feature>
<feature type="transmembrane region" description="Helical" evidence="6">
    <location>
        <begin position="146"/>
        <end position="165"/>
    </location>
</feature>
<dbReference type="SUPFAM" id="SSF103473">
    <property type="entry name" value="MFS general substrate transporter"/>
    <property type="match status" value="1"/>
</dbReference>
<evidence type="ECO:0000256" key="6">
    <source>
        <dbReference type="SAM" id="Phobius"/>
    </source>
</evidence>